<feature type="region of interest" description="Disordered" evidence="1">
    <location>
        <begin position="225"/>
        <end position="252"/>
    </location>
</feature>
<protein>
    <submittedName>
        <fullName evidence="2">Uncharacterized protein</fullName>
    </submittedName>
</protein>
<dbReference type="AlphaFoldDB" id="A0A080YUX9"/>
<evidence type="ECO:0000256" key="1">
    <source>
        <dbReference type="SAM" id="MobiDB-lite"/>
    </source>
</evidence>
<dbReference type="EMBL" id="HG670306">
    <property type="protein sequence ID" value="CDM87232.1"/>
    <property type="molecule type" value="Genomic_DNA"/>
</dbReference>
<organism evidence="2">
    <name type="scientific">Triticum aestivum</name>
    <name type="common">Wheat</name>
    <dbReference type="NCBI Taxonomy" id="4565"/>
    <lineage>
        <taxon>Eukaryota</taxon>
        <taxon>Viridiplantae</taxon>
        <taxon>Streptophyta</taxon>
        <taxon>Embryophyta</taxon>
        <taxon>Tracheophyta</taxon>
        <taxon>Spermatophyta</taxon>
        <taxon>Magnoliopsida</taxon>
        <taxon>Liliopsida</taxon>
        <taxon>Poales</taxon>
        <taxon>Poaceae</taxon>
        <taxon>BOP clade</taxon>
        <taxon>Pooideae</taxon>
        <taxon>Triticodae</taxon>
        <taxon>Triticeae</taxon>
        <taxon>Triticinae</taxon>
        <taxon>Triticum</taxon>
    </lineage>
</organism>
<dbReference type="HOGENOM" id="CLU_1104382_0_0_1"/>
<feature type="region of interest" description="Disordered" evidence="1">
    <location>
        <begin position="103"/>
        <end position="149"/>
    </location>
</feature>
<gene>
    <name evidence="2" type="ORF">TRAES_3BF065400040CFD_c1</name>
</gene>
<evidence type="ECO:0000313" key="2">
    <source>
        <dbReference type="EMBL" id="CDM87232.1"/>
    </source>
</evidence>
<sequence length="252" mass="28143">MQPPRYHYATKEAVEGQSGGCCCWLGTYGSADEATCVYDVPMWRFGRLRGEMNCPEIENRGQAEFIGLKNLVIRLMEARKKKLGIHIAFGEIDEMVMARFAHENPQKKKQAKKEGEGSPSRVIPIESDSEEEEGEKEKELHNFDKPTTDPFRRQFVRASGAAETAESRHNDIAHDDNVLTCSMAIRDGARTRGEIVTLEASSLLCWQRAMSFNLELIVVSPSEDRQHFGKHSGPNLANWAGPRGPSPISPGL</sequence>
<feature type="compositionally biased region" description="Basic and acidic residues" evidence="1">
    <location>
        <begin position="135"/>
        <end position="149"/>
    </location>
</feature>
<accession>A0A080YUX9</accession>
<feature type="compositionally biased region" description="Basic and acidic residues" evidence="1">
    <location>
        <begin position="103"/>
        <end position="116"/>
    </location>
</feature>
<proteinExistence type="predicted"/>
<name>A0A080YUX9_WHEAT</name>
<reference evidence="2" key="1">
    <citation type="journal article" date="2014" name="Science">
        <title>Structural and functional partitioning of bread wheat chromosome 3B.</title>
        <authorList>
            <person name="Choulet F."/>
            <person name="Alberti A."/>
            <person name="Theil S."/>
            <person name="Glover N."/>
            <person name="Barbe V."/>
            <person name="Daron J."/>
            <person name="Pingault L."/>
            <person name="Sourdille P."/>
            <person name="Couloux A."/>
            <person name="Paux E."/>
            <person name="Leroy P."/>
            <person name="Mangenot S."/>
            <person name="Guilhot N."/>
            <person name="Le Gouis J."/>
            <person name="Balfourier F."/>
            <person name="Alaux M."/>
            <person name="Jamilloux V."/>
            <person name="Poulain J."/>
            <person name="Durand C."/>
            <person name="Bellec A."/>
            <person name="Gaspin C."/>
            <person name="Safar J."/>
            <person name="Dolezel J."/>
            <person name="Rogers J."/>
            <person name="Vandepoele K."/>
            <person name="Aury J.M."/>
            <person name="Mayer K."/>
            <person name="Berges H."/>
            <person name="Quesneville H."/>
            <person name="Wincker P."/>
            <person name="Feuillet C."/>
        </authorList>
    </citation>
    <scope>NUCLEOTIDE SEQUENCE</scope>
</reference>